<dbReference type="EMBL" id="JBJQND010000008">
    <property type="protein sequence ID" value="KAL3867705.1"/>
    <property type="molecule type" value="Genomic_DNA"/>
</dbReference>
<evidence type="ECO:0000313" key="2">
    <source>
        <dbReference type="Proteomes" id="UP001634394"/>
    </source>
</evidence>
<name>A0ABD3W2B4_SINWO</name>
<dbReference type="PANTHER" id="PTHR35378:SF1">
    <property type="entry name" value="C2H2-TYPE DOMAIN-CONTAINING PROTEIN"/>
    <property type="match status" value="1"/>
</dbReference>
<dbReference type="Proteomes" id="UP001634394">
    <property type="component" value="Unassembled WGS sequence"/>
</dbReference>
<accession>A0ABD3W2B4</accession>
<organism evidence="1 2">
    <name type="scientific">Sinanodonta woodiana</name>
    <name type="common">Chinese pond mussel</name>
    <name type="synonym">Anodonta woodiana</name>
    <dbReference type="NCBI Taxonomy" id="1069815"/>
    <lineage>
        <taxon>Eukaryota</taxon>
        <taxon>Metazoa</taxon>
        <taxon>Spiralia</taxon>
        <taxon>Lophotrochozoa</taxon>
        <taxon>Mollusca</taxon>
        <taxon>Bivalvia</taxon>
        <taxon>Autobranchia</taxon>
        <taxon>Heteroconchia</taxon>
        <taxon>Palaeoheterodonta</taxon>
        <taxon>Unionida</taxon>
        <taxon>Unionoidea</taxon>
        <taxon>Unionidae</taxon>
        <taxon>Unioninae</taxon>
        <taxon>Sinanodonta</taxon>
    </lineage>
</organism>
<comment type="caution">
    <text evidence="1">The sequence shown here is derived from an EMBL/GenBank/DDBJ whole genome shotgun (WGS) entry which is preliminary data.</text>
</comment>
<reference evidence="1 2" key="1">
    <citation type="submission" date="2024-11" db="EMBL/GenBank/DDBJ databases">
        <title>Chromosome-level genome assembly of the freshwater bivalve Anodonta woodiana.</title>
        <authorList>
            <person name="Chen X."/>
        </authorList>
    </citation>
    <scope>NUCLEOTIDE SEQUENCE [LARGE SCALE GENOMIC DNA]</scope>
    <source>
        <strain evidence="1">MN2024</strain>
        <tissue evidence="1">Gills</tissue>
    </source>
</reference>
<proteinExistence type="predicted"/>
<gene>
    <name evidence="1" type="ORF">ACJMK2_040572</name>
</gene>
<evidence type="ECO:0000313" key="1">
    <source>
        <dbReference type="EMBL" id="KAL3867705.1"/>
    </source>
</evidence>
<sequence length="114" mass="13442">MNFTLRPSEIYYCQNTIKNVFDGIGPIGQTLNDIVDGHLSVNDLTPIRVCWKNNRWFALDNRRLWIFKHLERMGKIDEIDVKEISEIPPEKFTTKNDGNSIFVRGDPYNQYDDY</sequence>
<protein>
    <submittedName>
        <fullName evidence="1">Uncharacterized protein</fullName>
    </submittedName>
</protein>
<dbReference type="PANTHER" id="PTHR35378">
    <property type="entry name" value="UNNAMED PRODUCT"/>
    <property type="match status" value="1"/>
</dbReference>
<keyword evidence="2" id="KW-1185">Reference proteome</keyword>
<dbReference type="AlphaFoldDB" id="A0ABD3W2B4"/>